<gene>
    <name evidence="1" type="ORF">BFP71_10695</name>
</gene>
<comment type="caution">
    <text evidence="1">The sequence shown here is derived from an EMBL/GenBank/DDBJ whole genome shotgun (WGS) entry which is preliminary data.</text>
</comment>
<dbReference type="STRING" id="1563681.BFP71_10695"/>
<evidence type="ECO:0000313" key="2">
    <source>
        <dbReference type="Proteomes" id="UP000095552"/>
    </source>
</evidence>
<dbReference type="Proteomes" id="UP000095552">
    <property type="component" value="Unassembled WGS sequence"/>
</dbReference>
<accession>A0A1E5SXW5</accession>
<dbReference type="OrthoDB" id="9828117at2"/>
<dbReference type="RefSeq" id="WP_069835466.1">
    <property type="nucleotide sequence ID" value="NZ_MDGQ01000005.1"/>
</dbReference>
<name>A0A1E5SXW5_9BACT</name>
<sequence length="399" mass="45401">MRKANQITFLCCFFSFLFNVDLLAQEQIYFKEIGGTSSTNNAYHILFLPLNKQENHELVRASLFANGRGVEIVYTKDEQALERLKVLVTDGVQFGTIDPKRLFVVDLTKQSEATLALLETDDIQPAKTIIFDKYNPLLFNRLLGDVKFIPPVKMNDRLFLDQTFKFIKKQRKWGSEVDKSQLRSSRKIDSLVQRKNTNLFNVEFQFGSWFLLSEQNLGNERFNIANSGNNYRLNFGYGLSQRLVLQGSFGISFKLPDEDAQRAAVNNAGTGVSFSNETRNQFVMTTGLGLKYYVKQGSVNFYGLLGVERVNMELINFKAFSNNNGEIRDRYSTTDLRFNAVRYGVGMETSLASRLYFNFQLEGTKSETFQEPINGVSNFDNVGFSFGLGFKLGSPKTGR</sequence>
<protein>
    <recommendedName>
        <fullName evidence="3">Outer membrane protein beta-barrel domain-containing protein</fullName>
    </recommendedName>
</protein>
<dbReference type="EMBL" id="MDGQ01000005">
    <property type="protein sequence ID" value="OEK03961.1"/>
    <property type="molecule type" value="Genomic_DNA"/>
</dbReference>
<reference evidence="1 2" key="1">
    <citation type="submission" date="2016-08" db="EMBL/GenBank/DDBJ databases">
        <title>Draft genome of Fabibacter sp. strain SK-8.</title>
        <authorList>
            <person name="Wong S.-K."/>
            <person name="Hamasaki K."/>
            <person name="Yoshizawa S."/>
        </authorList>
    </citation>
    <scope>NUCLEOTIDE SEQUENCE [LARGE SCALE GENOMIC DNA]</scope>
    <source>
        <strain evidence="1 2">SK-8</strain>
    </source>
</reference>
<evidence type="ECO:0008006" key="3">
    <source>
        <dbReference type="Google" id="ProtNLM"/>
    </source>
</evidence>
<keyword evidence="2" id="KW-1185">Reference proteome</keyword>
<dbReference type="AlphaFoldDB" id="A0A1E5SXW5"/>
<organism evidence="1 2">
    <name type="scientific">Roseivirga misakiensis</name>
    <dbReference type="NCBI Taxonomy" id="1563681"/>
    <lineage>
        <taxon>Bacteria</taxon>
        <taxon>Pseudomonadati</taxon>
        <taxon>Bacteroidota</taxon>
        <taxon>Cytophagia</taxon>
        <taxon>Cytophagales</taxon>
        <taxon>Roseivirgaceae</taxon>
        <taxon>Roseivirga</taxon>
    </lineage>
</organism>
<proteinExistence type="predicted"/>
<evidence type="ECO:0000313" key="1">
    <source>
        <dbReference type="EMBL" id="OEK03961.1"/>
    </source>
</evidence>